<reference evidence="2" key="2">
    <citation type="journal article" date="2016" name="G3 (Bethesda)">
        <title>Genome Evolution in Three Species of Cactophilic Drosophila.</title>
        <authorList>
            <person name="Sanchez-Flores A."/>
            <person name="Penazola F."/>
            <person name="Carpinteyro-Ponce J."/>
            <person name="Nazario-Yepiz N."/>
            <person name="Abreu-Goodger C."/>
            <person name="Machado C.A."/>
            <person name="Markow T.A."/>
        </authorList>
    </citation>
    <scope>NUCLEOTIDE SEQUENCE [LARGE SCALE GENOMIC DNA]</scope>
</reference>
<evidence type="ECO:0000259" key="1">
    <source>
        <dbReference type="SMART" id="SM00587"/>
    </source>
</evidence>
<dbReference type="RefSeq" id="XP_017867678.1">
    <property type="nucleotide sequence ID" value="XM_018012189.1"/>
</dbReference>
<dbReference type="InterPro" id="IPR015897">
    <property type="entry name" value="CHK_kinase-like"/>
</dbReference>
<dbReference type="PANTHER" id="PTHR11012">
    <property type="entry name" value="PROTEIN KINASE-LIKE DOMAIN-CONTAINING"/>
    <property type="match status" value="1"/>
</dbReference>
<evidence type="ECO:0000313" key="2">
    <source>
        <dbReference type="Proteomes" id="UP000694904"/>
    </source>
</evidence>
<proteinExistence type="predicted"/>
<gene>
    <name evidence="3" type="primary">LOC108616767</name>
</gene>
<sequence>MSLIVENEIQWLTEIILPKILRDGKLLDEYDESLAETFEVKSVEINVIGVDEAYMLTICYRATVELKYAGQQLQKKLVVKKTPKLSTELYNVIQFESLFSNEVIFYTEILPVIQELSDGKFAAPRYYYSEIKADAALIILSDFASDGWSVTKDLYGLSLEHACIAVKYLGTFHGFGFAMKQTQPERFQLLTAKLREARYAKDTLSTEWALKHKVSLRRAEGVVAKYQPQVEKEFIRKFQQLVYSYIGYGRQRVAPREPLSTLCHGDYLRNNVAYKYDTDSSGTPLDIMMFDYQTMRLSSPMIDLSVFLALSLLAEVRYANFDSLFDDYCNALAESYRKHSKQQLPEFLSRENLLREYIRFLPYAIHITSYFLMSLVAPSKTSPAENFESEISVKEIVQTAMQQGGELVDREIAHQLMELYELSRLHNVQIDENIDTSKWSEEAAKFVNDPTELCEID</sequence>
<evidence type="ECO:0000313" key="3">
    <source>
        <dbReference type="RefSeq" id="XP_017867678.1"/>
    </source>
</evidence>
<dbReference type="InterPro" id="IPR004119">
    <property type="entry name" value="EcKL"/>
</dbReference>
<dbReference type="SMART" id="SM00587">
    <property type="entry name" value="CHK"/>
    <property type="match status" value="1"/>
</dbReference>
<dbReference type="GeneID" id="108616767"/>
<feature type="domain" description="CHK kinase-like" evidence="1">
    <location>
        <begin position="138"/>
        <end position="338"/>
    </location>
</feature>
<dbReference type="SUPFAM" id="SSF56112">
    <property type="entry name" value="Protein kinase-like (PK-like)"/>
    <property type="match status" value="1"/>
</dbReference>
<dbReference type="Pfam" id="PF02958">
    <property type="entry name" value="EcKL"/>
    <property type="match status" value="1"/>
</dbReference>
<dbReference type="Gene3D" id="3.90.1200.10">
    <property type="match status" value="1"/>
</dbReference>
<reference evidence="3" key="3">
    <citation type="submission" date="2025-08" db="UniProtKB">
        <authorList>
            <consortium name="RefSeq"/>
        </authorList>
    </citation>
    <scope>IDENTIFICATION</scope>
    <source>
        <tissue evidence="3">Whole organism</tissue>
    </source>
</reference>
<keyword evidence="2" id="KW-1185">Reference proteome</keyword>
<protein>
    <submittedName>
        <fullName evidence="3">Uncharacterized protein LOC108616767</fullName>
    </submittedName>
</protein>
<name>A0ABM1PKE2_DROAR</name>
<accession>A0ABM1PKE2</accession>
<dbReference type="Proteomes" id="UP000694904">
    <property type="component" value="Chromosome 5"/>
</dbReference>
<dbReference type="InterPro" id="IPR011009">
    <property type="entry name" value="Kinase-like_dom_sf"/>
</dbReference>
<organism evidence="2 3">
    <name type="scientific">Drosophila arizonae</name>
    <name type="common">Fruit fly</name>
    <dbReference type="NCBI Taxonomy" id="7263"/>
    <lineage>
        <taxon>Eukaryota</taxon>
        <taxon>Metazoa</taxon>
        <taxon>Ecdysozoa</taxon>
        <taxon>Arthropoda</taxon>
        <taxon>Hexapoda</taxon>
        <taxon>Insecta</taxon>
        <taxon>Pterygota</taxon>
        <taxon>Neoptera</taxon>
        <taxon>Endopterygota</taxon>
        <taxon>Diptera</taxon>
        <taxon>Brachycera</taxon>
        <taxon>Muscomorpha</taxon>
        <taxon>Ephydroidea</taxon>
        <taxon>Drosophilidae</taxon>
        <taxon>Drosophila</taxon>
    </lineage>
</organism>
<reference evidence="2" key="1">
    <citation type="journal article" date="1997" name="Nucleic Acids Res.">
        <title>tRNAscan-SE: a program for improved detection of transfer RNA genes in genomic sequence.</title>
        <authorList>
            <person name="Lowe T.M."/>
            <person name="Eddy S.R."/>
        </authorList>
    </citation>
    <scope>NUCLEOTIDE SEQUENCE [LARGE SCALE GENOMIC DNA]</scope>
</reference>
<dbReference type="PANTHER" id="PTHR11012:SF8">
    <property type="entry name" value="JUVENILE HORMONE-INDUCIBLE PROTEIN 26"/>
    <property type="match status" value="1"/>
</dbReference>